<dbReference type="PROSITE" id="PS00211">
    <property type="entry name" value="ABC_TRANSPORTER_1"/>
    <property type="match status" value="1"/>
</dbReference>
<dbReference type="CDD" id="cd18781">
    <property type="entry name" value="ABC_6TM_AarD_CydDC_like"/>
    <property type="match status" value="1"/>
</dbReference>
<feature type="transmembrane region" description="Helical" evidence="7">
    <location>
        <begin position="294"/>
        <end position="312"/>
    </location>
</feature>
<dbReference type="EMBL" id="AP028127">
    <property type="protein sequence ID" value="BEH90723.1"/>
    <property type="molecule type" value="Genomic_DNA"/>
</dbReference>
<dbReference type="PANTHER" id="PTHR24221">
    <property type="entry name" value="ATP-BINDING CASSETTE SUB-FAMILY B"/>
    <property type="match status" value="1"/>
</dbReference>
<dbReference type="Gene3D" id="3.40.50.300">
    <property type="entry name" value="P-loop containing nucleotide triphosphate hydrolases"/>
    <property type="match status" value="1"/>
</dbReference>
<evidence type="ECO:0000256" key="3">
    <source>
        <dbReference type="ARBA" id="ARBA00022741"/>
    </source>
</evidence>
<keyword evidence="4 10" id="KW-0067">ATP-binding</keyword>
<feature type="transmembrane region" description="Helical" evidence="7">
    <location>
        <begin position="20"/>
        <end position="43"/>
    </location>
</feature>
<keyword evidence="6 7" id="KW-0472">Membrane</keyword>
<dbReference type="PANTHER" id="PTHR24221:SF654">
    <property type="entry name" value="ATP-BINDING CASSETTE SUB-FAMILY B MEMBER 6"/>
    <property type="match status" value="1"/>
</dbReference>
<evidence type="ECO:0000256" key="7">
    <source>
        <dbReference type="SAM" id="Phobius"/>
    </source>
</evidence>
<reference evidence="10" key="1">
    <citation type="journal article" date="2024" name="Int. J. Syst. Evol. Microbiol.">
        <title>Turicibacter faecis sp. nov., isolated from faeces of heart failure mouse model.</title>
        <authorList>
            <person name="Imamura Y."/>
            <person name="Motooka D."/>
            <person name="Nakajima Y."/>
            <person name="Ito S."/>
            <person name="Kitakaze M."/>
            <person name="Iida T."/>
            <person name="Nakamura S."/>
        </authorList>
    </citation>
    <scope>NUCLEOTIDE SEQUENCE</scope>
    <source>
        <strain evidence="10">TC023</strain>
    </source>
</reference>
<feature type="transmembrane region" description="Helical" evidence="7">
    <location>
        <begin position="179"/>
        <end position="199"/>
    </location>
</feature>
<keyword evidence="3" id="KW-0547">Nucleotide-binding</keyword>
<dbReference type="SUPFAM" id="SSF90123">
    <property type="entry name" value="ABC transporter transmembrane region"/>
    <property type="match status" value="1"/>
</dbReference>
<dbReference type="InterPro" id="IPR027417">
    <property type="entry name" value="P-loop_NTPase"/>
</dbReference>
<dbReference type="InterPro" id="IPR017871">
    <property type="entry name" value="ABC_transporter-like_CS"/>
</dbReference>
<name>A0ABN6ZIG1_9FIRM</name>
<organism evidence="10 11">
    <name type="scientific">Turicibacter faecis</name>
    <dbReference type="NCBI Taxonomy" id="2963365"/>
    <lineage>
        <taxon>Bacteria</taxon>
        <taxon>Bacillati</taxon>
        <taxon>Bacillota</taxon>
        <taxon>Erysipelotrichia</taxon>
        <taxon>Erysipelotrichales</taxon>
        <taxon>Turicibacteraceae</taxon>
        <taxon>Turicibacter</taxon>
    </lineage>
</organism>
<dbReference type="SMART" id="SM00382">
    <property type="entry name" value="AAA"/>
    <property type="match status" value="1"/>
</dbReference>
<dbReference type="GO" id="GO:0005524">
    <property type="term" value="F:ATP binding"/>
    <property type="evidence" value="ECO:0007669"/>
    <property type="project" value="UniProtKB-KW"/>
</dbReference>
<proteinExistence type="predicted"/>
<evidence type="ECO:0000256" key="1">
    <source>
        <dbReference type="ARBA" id="ARBA00004651"/>
    </source>
</evidence>
<keyword evidence="2 7" id="KW-0812">Transmembrane</keyword>
<dbReference type="InterPro" id="IPR003439">
    <property type="entry name" value="ABC_transporter-like_ATP-bd"/>
</dbReference>
<comment type="subcellular location">
    <subcellularLocation>
        <location evidence="1">Cell membrane</location>
        <topology evidence="1">Multi-pass membrane protein</topology>
    </subcellularLocation>
</comment>
<dbReference type="RefSeq" id="WP_262953897.1">
    <property type="nucleotide sequence ID" value="NZ_AP028127.1"/>
</dbReference>
<feature type="transmembrane region" description="Helical" evidence="7">
    <location>
        <begin position="156"/>
        <end position="173"/>
    </location>
</feature>
<feature type="domain" description="ABC transmembrane type-1" evidence="9">
    <location>
        <begin position="20"/>
        <end position="320"/>
    </location>
</feature>
<evidence type="ECO:0000259" key="9">
    <source>
        <dbReference type="PROSITE" id="PS50929"/>
    </source>
</evidence>
<keyword evidence="11" id="KW-1185">Reference proteome</keyword>
<protein>
    <submittedName>
        <fullName evidence="10">ABC transporter ATP-binding protein</fullName>
    </submittedName>
</protein>
<evidence type="ECO:0000313" key="11">
    <source>
        <dbReference type="Proteomes" id="UP001432099"/>
    </source>
</evidence>
<feature type="domain" description="ABC transporter" evidence="8">
    <location>
        <begin position="353"/>
        <end position="587"/>
    </location>
</feature>
<dbReference type="PROSITE" id="PS50893">
    <property type="entry name" value="ABC_TRANSPORTER_2"/>
    <property type="match status" value="1"/>
</dbReference>
<evidence type="ECO:0000256" key="2">
    <source>
        <dbReference type="ARBA" id="ARBA00022692"/>
    </source>
</evidence>
<evidence type="ECO:0000313" key="10">
    <source>
        <dbReference type="EMBL" id="BEH90723.1"/>
    </source>
</evidence>
<dbReference type="PROSITE" id="PS50929">
    <property type="entry name" value="ABC_TM1F"/>
    <property type="match status" value="1"/>
</dbReference>
<dbReference type="Pfam" id="PF00664">
    <property type="entry name" value="ABC_membrane"/>
    <property type="match status" value="1"/>
</dbReference>
<dbReference type="Pfam" id="PF00005">
    <property type="entry name" value="ABC_tran"/>
    <property type="match status" value="1"/>
</dbReference>
<dbReference type="InterPro" id="IPR003593">
    <property type="entry name" value="AAA+_ATPase"/>
</dbReference>
<keyword evidence="5 7" id="KW-1133">Transmembrane helix</keyword>
<feature type="transmembrane region" description="Helical" evidence="7">
    <location>
        <begin position="63"/>
        <end position="87"/>
    </location>
</feature>
<sequence>MMMNKRLIAMCDESKKYMGLTILCSWVGIVCNIVIVWLIGQLINRMVEGEALNMTGGSIGEALSSYPLIGPISLATGMIVVMIALVVKWVSHYLYGCYSYQASANARTTLRRLIYQKLLRLGMAYQQVEKTSGIVQLSIEGVEQLEIYFGKYIPQFFYSLLAPITLFVCLSFISFKAALVFMLGVPLIPLSIVAIMKVAKRILKAYWNNYANLGETFLENLQGLTTLKVYNQDERKHQEMNEEAEGFRQITMKVLSMQLNSINVMDLIAFGGSAIGTIVALYEFKRGMLQVGDLIVIILLSSEFFIPLRLLGSYFHIAMNGMAASDRIFALLDAPEEEEGALEMMPSSPQTVIQLSHLNFSYDGERQVLQDISLDLKSGGLTAIVGESGSGKSTIASLLLAQRRVANGSILINNLPLSDVRKEELYRYVSLVSAHSHIFKGTIRENLLMAREGVTTDEMMQALRTARLESFVMQLPQGLDTEVSDNGSSLSGGQKQRLALARVILADRPVIIFDEATSNIDVESEEAIWESIYELAKQKTVLVISHRLASVKEAKVIYVLNEGQLVESGTHHELMHRGGHYTRMVEKQHQLESMREVSR</sequence>
<feature type="transmembrane region" description="Helical" evidence="7">
    <location>
        <begin position="262"/>
        <end position="282"/>
    </location>
</feature>
<accession>A0ABN6ZIG1</accession>
<dbReference type="InterPro" id="IPR036640">
    <property type="entry name" value="ABC1_TM_sf"/>
</dbReference>
<evidence type="ECO:0000256" key="4">
    <source>
        <dbReference type="ARBA" id="ARBA00022840"/>
    </source>
</evidence>
<evidence type="ECO:0000259" key="8">
    <source>
        <dbReference type="PROSITE" id="PS50893"/>
    </source>
</evidence>
<evidence type="ECO:0000256" key="5">
    <source>
        <dbReference type="ARBA" id="ARBA00022989"/>
    </source>
</evidence>
<dbReference type="Proteomes" id="UP001432099">
    <property type="component" value="Chromosome"/>
</dbReference>
<gene>
    <name evidence="10" type="ORF">T23_08250</name>
</gene>
<evidence type="ECO:0000256" key="6">
    <source>
        <dbReference type="ARBA" id="ARBA00023136"/>
    </source>
</evidence>
<dbReference type="InterPro" id="IPR011527">
    <property type="entry name" value="ABC1_TM_dom"/>
</dbReference>
<dbReference type="InterPro" id="IPR039421">
    <property type="entry name" value="Type_1_exporter"/>
</dbReference>
<dbReference type="Gene3D" id="1.20.1560.10">
    <property type="entry name" value="ABC transporter type 1, transmembrane domain"/>
    <property type="match status" value="1"/>
</dbReference>
<dbReference type="SUPFAM" id="SSF52540">
    <property type="entry name" value="P-loop containing nucleoside triphosphate hydrolases"/>
    <property type="match status" value="1"/>
</dbReference>